<comment type="caution">
    <text evidence="4">The sequence shown here is derived from an EMBL/GenBank/DDBJ whole genome shotgun (WGS) entry which is preliminary data.</text>
</comment>
<evidence type="ECO:0000259" key="3">
    <source>
        <dbReference type="Pfam" id="PF19040"/>
    </source>
</evidence>
<dbReference type="GO" id="GO:0009103">
    <property type="term" value="P:lipopolysaccharide biosynthetic process"/>
    <property type="evidence" value="ECO:0007669"/>
    <property type="project" value="TreeGrafter"/>
</dbReference>
<dbReference type="PANTHER" id="PTHR23028:SF53">
    <property type="entry name" value="ACYL_TRANSF_3 DOMAIN-CONTAINING PROTEIN"/>
    <property type="match status" value="1"/>
</dbReference>
<dbReference type="PANTHER" id="PTHR23028">
    <property type="entry name" value="ACETYLTRANSFERASE"/>
    <property type="match status" value="1"/>
</dbReference>
<keyword evidence="1" id="KW-0812">Transmembrane</keyword>
<feature type="transmembrane region" description="Helical" evidence="1">
    <location>
        <begin position="373"/>
        <end position="393"/>
    </location>
</feature>
<feature type="transmembrane region" description="Helical" evidence="1">
    <location>
        <begin position="243"/>
        <end position="262"/>
    </location>
</feature>
<proteinExistence type="predicted"/>
<feature type="transmembrane region" description="Helical" evidence="1">
    <location>
        <begin position="211"/>
        <end position="231"/>
    </location>
</feature>
<feature type="transmembrane region" description="Helical" evidence="1">
    <location>
        <begin position="26"/>
        <end position="42"/>
    </location>
</feature>
<name>A0A4Q8ABK5_9MICC</name>
<evidence type="ECO:0000313" key="4">
    <source>
        <dbReference type="EMBL" id="RZU61550.1"/>
    </source>
</evidence>
<reference evidence="4 5" key="1">
    <citation type="submission" date="2019-02" db="EMBL/GenBank/DDBJ databases">
        <title>Sequencing the genomes of 1000 actinobacteria strains.</title>
        <authorList>
            <person name="Klenk H.-P."/>
        </authorList>
    </citation>
    <scope>NUCLEOTIDE SEQUENCE [LARGE SCALE GENOMIC DNA]</scope>
    <source>
        <strain evidence="4 5">DSM 17364</strain>
    </source>
</reference>
<dbReference type="GO" id="GO:0016747">
    <property type="term" value="F:acyltransferase activity, transferring groups other than amino-acyl groups"/>
    <property type="evidence" value="ECO:0007669"/>
    <property type="project" value="InterPro"/>
</dbReference>
<gene>
    <name evidence="4" type="ORF">EV380_1121</name>
</gene>
<dbReference type="InterPro" id="IPR043968">
    <property type="entry name" value="SGNH"/>
</dbReference>
<dbReference type="GO" id="GO:0016020">
    <property type="term" value="C:membrane"/>
    <property type="evidence" value="ECO:0007669"/>
    <property type="project" value="TreeGrafter"/>
</dbReference>
<dbReference type="EMBL" id="SHLA01000001">
    <property type="protein sequence ID" value="RZU61550.1"/>
    <property type="molecule type" value="Genomic_DNA"/>
</dbReference>
<dbReference type="InterPro" id="IPR002656">
    <property type="entry name" value="Acyl_transf_3_dom"/>
</dbReference>
<dbReference type="OrthoDB" id="3404679at2"/>
<organism evidence="4 5">
    <name type="scientific">Zhihengliuella halotolerans</name>
    <dbReference type="NCBI Taxonomy" id="370736"/>
    <lineage>
        <taxon>Bacteria</taxon>
        <taxon>Bacillati</taxon>
        <taxon>Actinomycetota</taxon>
        <taxon>Actinomycetes</taxon>
        <taxon>Micrococcales</taxon>
        <taxon>Micrococcaceae</taxon>
        <taxon>Zhihengliuella</taxon>
    </lineage>
</organism>
<feature type="transmembrane region" description="Helical" evidence="1">
    <location>
        <begin position="48"/>
        <end position="67"/>
    </location>
</feature>
<accession>A0A4Q8ABK5</accession>
<feature type="domain" description="Acyltransferase 3" evidence="2">
    <location>
        <begin position="23"/>
        <end position="351"/>
    </location>
</feature>
<feature type="transmembrane region" description="Helical" evidence="1">
    <location>
        <begin position="300"/>
        <end position="328"/>
    </location>
</feature>
<sequence length="679" mass="73349">MALDTRQAVSSALPSIDKRFRPEIEGLRAVASILVAVYHIYLGRVSGGVDVFFVVAGFLITTTLYTMLTREGRISYSGFFSRLATRLLPHALTVLAVVFAASLVLLPPARRLAAWDEITASALYGENWALIAKATDYLAQGEGSSPVQHFWAMSIQGQFYAIWAVVFALVLFASRHLAISTYRLLVWSLGTLFVVSLAFSIYYTAVDQPVAYFHTGTRVWEFALGGLVALVVRRALVGRGGAVAVWTGLAIVVSSGLLLPVSTSFPGYVALVPALGAVLVIVGSGGYGRYGADRFLSHPAMVWLGGVSYGIYLWHWPLLVFSLALMGVDRVHPIWGVVIIAAAIGLSALTARFVERPVWRRLKDKRVGSAGRLLLGGATILVLVLGIQGWSYLAVAVPNASTDTATSQGARSFVSENGRTSLEEPVVPDLVAVPLDNPAMYDDGCHQDIEDPAVVECVYGAADSERTVVLVGGSHSAHWLPALETIAEDHPIRIVSMTKSSCPWSTPGVENGYRDDSCGEWNREATRRIAEMEPELVVTTATRSIGADEVVPPGYVDRWSEFTALSPGTPIVALRDNPRMSADFLDCLGSADDFTTQCGRDRGDLRQESIPNIDDVILPDSVFVADLTDYFCRSDYCPAVAGNVVIYRDPAHLTATYSRTLAGPLLDQLKLVGFAADET</sequence>
<dbReference type="Proteomes" id="UP000292685">
    <property type="component" value="Unassembled WGS sequence"/>
</dbReference>
<dbReference type="InterPro" id="IPR050879">
    <property type="entry name" value="Acyltransferase_3"/>
</dbReference>
<evidence type="ECO:0000313" key="5">
    <source>
        <dbReference type="Proteomes" id="UP000292685"/>
    </source>
</evidence>
<dbReference type="Pfam" id="PF19040">
    <property type="entry name" value="SGNH"/>
    <property type="match status" value="1"/>
</dbReference>
<feature type="transmembrane region" description="Helical" evidence="1">
    <location>
        <begin position="150"/>
        <end position="172"/>
    </location>
</feature>
<feature type="domain" description="SGNH" evidence="3">
    <location>
        <begin position="445"/>
        <end position="663"/>
    </location>
</feature>
<feature type="transmembrane region" description="Helical" evidence="1">
    <location>
        <begin position="334"/>
        <end position="353"/>
    </location>
</feature>
<feature type="transmembrane region" description="Helical" evidence="1">
    <location>
        <begin position="184"/>
        <end position="205"/>
    </location>
</feature>
<protein>
    <submittedName>
        <fullName evidence="4">Peptidoglycan/LPS O-acetylase OafA/YrhL</fullName>
    </submittedName>
</protein>
<evidence type="ECO:0000259" key="2">
    <source>
        <dbReference type="Pfam" id="PF01757"/>
    </source>
</evidence>
<dbReference type="AlphaFoldDB" id="A0A4Q8ABK5"/>
<feature type="transmembrane region" description="Helical" evidence="1">
    <location>
        <begin position="268"/>
        <end position="288"/>
    </location>
</feature>
<dbReference type="Pfam" id="PF01757">
    <property type="entry name" value="Acyl_transf_3"/>
    <property type="match status" value="1"/>
</dbReference>
<keyword evidence="1" id="KW-0472">Membrane</keyword>
<keyword evidence="5" id="KW-1185">Reference proteome</keyword>
<keyword evidence="1" id="KW-1133">Transmembrane helix</keyword>
<feature type="transmembrane region" description="Helical" evidence="1">
    <location>
        <begin position="87"/>
        <end position="106"/>
    </location>
</feature>
<evidence type="ECO:0000256" key="1">
    <source>
        <dbReference type="SAM" id="Phobius"/>
    </source>
</evidence>